<accession>A0A9P8T723</accession>
<dbReference type="GO" id="GO:0047617">
    <property type="term" value="F:fatty acyl-CoA hydrolase activity"/>
    <property type="evidence" value="ECO:0007669"/>
    <property type="project" value="InterPro"/>
</dbReference>
<dbReference type="InterPro" id="IPR029069">
    <property type="entry name" value="HotDog_dom_sf"/>
</dbReference>
<dbReference type="InterPro" id="IPR003703">
    <property type="entry name" value="Acyl_CoA_thio"/>
</dbReference>
<dbReference type="GO" id="GO:0005782">
    <property type="term" value="C:peroxisomal matrix"/>
    <property type="evidence" value="ECO:0007669"/>
    <property type="project" value="TreeGrafter"/>
</dbReference>
<dbReference type="GO" id="GO:0009062">
    <property type="term" value="P:fatty acid catabolic process"/>
    <property type="evidence" value="ECO:0007669"/>
    <property type="project" value="TreeGrafter"/>
</dbReference>
<dbReference type="AlphaFoldDB" id="A0A9P8T723"/>
<evidence type="ECO:0000313" key="6">
    <source>
        <dbReference type="Proteomes" id="UP000769157"/>
    </source>
</evidence>
<feature type="domain" description="Acyl-CoA thioesterase 2 C-terminal" evidence="3">
    <location>
        <begin position="195"/>
        <end position="298"/>
    </location>
</feature>
<feature type="domain" description="Acyl-CoA thioesterase-like N-terminal HotDog" evidence="4">
    <location>
        <begin position="34"/>
        <end position="109"/>
    </location>
</feature>
<evidence type="ECO:0000256" key="2">
    <source>
        <dbReference type="ARBA" id="ARBA00022801"/>
    </source>
</evidence>
<keyword evidence="2" id="KW-0378">Hydrolase</keyword>
<dbReference type="PANTHER" id="PTHR11066:SF34">
    <property type="entry name" value="ACYL-COENZYME A THIOESTERASE 8"/>
    <property type="match status" value="1"/>
</dbReference>
<reference evidence="5" key="1">
    <citation type="journal article" date="2021" name="Open Biol.">
        <title>Shared evolutionary footprints suggest mitochondrial oxidative damage underlies multiple complex I losses in fungi.</title>
        <authorList>
            <person name="Schikora-Tamarit M.A."/>
            <person name="Marcet-Houben M."/>
            <person name="Nosek J."/>
            <person name="Gabaldon T."/>
        </authorList>
    </citation>
    <scope>NUCLEOTIDE SEQUENCE</scope>
    <source>
        <strain evidence="5">CBS6075</strain>
    </source>
</reference>
<dbReference type="Pfam" id="PF13622">
    <property type="entry name" value="4HBT_3"/>
    <property type="match status" value="1"/>
</dbReference>
<dbReference type="InterPro" id="IPR049449">
    <property type="entry name" value="TesB_ACOT8-like_N"/>
</dbReference>
<evidence type="ECO:0000256" key="1">
    <source>
        <dbReference type="ARBA" id="ARBA00006538"/>
    </source>
</evidence>
<protein>
    <submittedName>
        <fullName evidence="5">Uncharacterized protein</fullName>
    </submittedName>
</protein>
<evidence type="ECO:0000259" key="4">
    <source>
        <dbReference type="Pfam" id="PF13622"/>
    </source>
</evidence>
<dbReference type="Gene3D" id="2.40.160.210">
    <property type="entry name" value="Acyl-CoA thioesterase, double hotdog domain"/>
    <property type="match status" value="1"/>
</dbReference>
<proteinExistence type="inferred from homology"/>
<dbReference type="InterPro" id="IPR025652">
    <property type="entry name" value="TesB_C"/>
</dbReference>
<dbReference type="Pfam" id="PF02551">
    <property type="entry name" value="Acyl_CoA_thio"/>
    <property type="match status" value="1"/>
</dbReference>
<dbReference type="PANTHER" id="PTHR11066">
    <property type="entry name" value="ACYL-COA THIOESTERASE"/>
    <property type="match status" value="1"/>
</dbReference>
<organism evidence="5 6">
    <name type="scientific">Ogataea philodendri</name>
    <dbReference type="NCBI Taxonomy" id="1378263"/>
    <lineage>
        <taxon>Eukaryota</taxon>
        <taxon>Fungi</taxon>
        <taxon>Dikarya</taxon>
        <taxon>Ascomycota</taxon>
        <taxon>Saccharomycotina</taxon>
        <taxon>Pichiomycetes</taxon>
        <taxon>Pichiales</taxon>
        <taxon>Pichiaceae</taxon>
        <taxon>Ogataea</taxon>
    </lineage>
</organism>
<dbReference type="OrthoDB" id="68328at2759"/>
<gene>
    <name evidence="5" type="ORF">OGAPHI_002170</name>
</gene>
<dbReference type="RefSeq" id="XP_046062830.1">
    <property type="nucleotide sequence ID" value="XM_046203011.1"/>
</dbReference>
<dbReference type="InterPro" id="IPR042171">
    <property type="entry name" value="Acyl-CoA_hotdog"/>
</dbReference>
<dbReference type="GO" id="GO:0006637">
    <property type="term" value="P:acyl-CoA metabolic process"/>
    <property type="evidence" value="ECO:0007669"/>
    <property type="project" value="InterPro"/>
</dbReference>
<sequence>MLRKHSSLEQLLRLTKTATNTYTNASQFNIPFRGRGLFGGTMAAQATAAALLSQESPAWKPISLHCQFLKAVTQDPLTYVVEDLKSGKNYQTKQINLFQNDKLAFTAVCGIQRTKLQGSAGNLDGQLSHHRSAPCVGPLIDQNTAFETWAKKTDNSARLGELIEHYAAEPLEWKLPENMFDLEKVSSSEQSAPVSDRTLWYQVRPKVPVPDPVYQWALVAYISDYFYLSTNMRLNMRPMFTTKFSVSLDHTIYFENPITDGWTTYGVKSLVAGEGRSIMTGEMFQGPDLVATTFQQGLSVV</sequence>
<comment type="similarity">
    <text evidence="1">Belongs to the C/M/P thioester hydrolase family.</text>
</comment>
<comment type="caution">
    <text evidence="5">The sequence shown here is derived from an EMBL/GenBank/DDBJ whole genome shotgun (WGS) entry which is preliminary data.</text>
</comment>
<dbReference type="CDD" id="cd03444">
    <property type="entry name" value="Thioesterase_II_repeat1"/>
    <property type="match status" value="1"/>
</dbReference>
<evidence type="ECO:0000313" key="5">
    <source>
        <dbReference type="EMBL" id="KAH3668416.1"/>
    </source>
</evidence>
<name>A0A9P8T723_9ASCO</name>
<evidence type="ECO:0000259" key="3">
    <source>
        <dbReference type="Pfam" id="PF02551"/>
    </source>
</evidence>
<dbReference type="EMBL" id="JAEUBE010000158">
    <property type="protein sequence ID" value="KAH3668416.1"/>
    <property type="molecule type" value="Genomic_DNA"/>
</dbReference>
<dbReference type="SUPFAM" id="SSF54637">
    <property type="entry name" value="Thioesterase/thiol ester dehydrase-isomerase"/>
    <property type="match status" value="2"/>
</dbReference>
<reference evidence="5" key="2">
    <citation type="submission" date="2021-01" db="EMBL/GenBank/DDBJ databases">
        <authorList>
            <person name="Schikora-Tamarit M.A."/>
        </authorList>
    </citation>
    <scope>NUCLEOTIDE SEQUENCE</scope>
    <source>
        <strain evidence="5">CBS6075</strain>
    </source>
</reference>
<dbReference type="GeneID" id="70234137"/>
<keyword evidence="6" id="KW-1185">Reference proteome</keyword>
<dbReference type="Proteomes" id="UP000769157">
    <property type="component" value="Unassembled WGS sequence"/>
</dbReference>